<evidence type="ECO:0000259" key="1">
    <source>
        <dbReference type="Pfam" id="PF10080"/>
    </source>
</evidence>
<sequence length="166" mass="18583">MGRSQQDGTMRSKRNWRGGYKIAGLVLALAGILAVWQGGVIRGETGDELRIRKSGVTGNARYYPYDAEGTKMEVIAVKASDGTIRTAFNTCQVCFNSGRGFYTQAGNELVCNNCGNRFKIDQIEKKKFGCNPIPILKENKREDGEYIIISGDYLAKHKKFFARWKN</sequence>
<name>A0A4R1R8T4_HYDET</name>
<feature type="domain" description="Membrane iron-sulfur containing protein FtrD-like" evidence="1">
    <location>
        <begin position="58"/>
        <end position="161"/>
    </location>
</feature>
<proteinExistence type="predicted"/>
<dbReference type="Proteomes" id="UP000295008">
    <property type="component" value="Unassembled WGS sequence"/>
</dbReference>
<dbReference type="AlphaFoldDB" id="A0A4R1R8T4"/>
<protein>
    <submittedName>
        <fullName evidence="2">Putative membrane protein DUF2318</fullName>
    </submittedName>
</protein>
<organism evidence="2 3">
    <name type="scientific">Hydrogenispora ethanolica</name>
    <dbReference type="NCBI Taxonomy" id="1082276"/>
    <lineage>
        <taxon>Bacteria</taxon>
        <taxon>Bacillati</taxon>
        <taxon>Bacillota</taxon>
        <taxon>Hydrogenispora</taxon>
    </lineage>
</organism>
<evidence type="ECO:0000313" key="2">
    <source>
        <dbReference type="EMBL" id="TCL62066.1"/>
    </source>
</evidence>
<reference evidence="2 3" key="1">
    <citation type="submission" date="2019-03" db="EMBL/GenBank/DDBJ databases">
        <title>Genomic Encyclopedia of Type Strains, Phase IV (KMG-IV): sequencing the most valuable type-strain genomes for metagenomic binning, comparative biology and taxonomic classification.</title>
        <authorList>
            <person name="Goeker M."/>
        </authorList>
    </citation>
    <scope>NUCLEOTIDE SEQUENCE [LARGE SCALE GENOMIC DNA]</scope>
    <source>
        <strain evidence="2 3">LX-B</strain>
    </source>
</reference>
<dbReference type="InterPro" id="IPR018758">
    <property type="entry name" value="FtrD-like"/>
</dbReference>
<gene>
    <name evidence="2" type="ORF">EDC14_102822</name>
</gene>
<comment type="caution">
    <text evidence="2">The sequence shown here is derived from an EMBL/GenBank/DDBJ whole genome shotgun (WGS) entry which is preliminary data.</text>
</comment>
<accession>A0A4R1R8T4</accession>
<evidence type="ECO:0000313" key="3">
    <source>
        <dbReference type="Proteomes" id="UP000295008"/>
    </source>
</evidence>
<keyword evidence="3" id="KW-1185">Reference proteome</keyword>
<dbReference type="EMBL" id="SLUN01000028">
    <property type="protein sequence ID" value="TCL62066.1"/>
    <property type="molecule type" value="Genomic_DNA"/>
</dbReference>
<dbReference type="Pfam" id="PF10080">
    <property type="entry name" value="FtrD-like"/>
    <property type="match status" value="1"/>
</dbReference>